<dbReference type="EMBL" id="AMCI01009161">
    <property type="protein sequence ID" value="EJW89928.1"/>
    <property type="molecule type" value="Genomic_DNA"/>
</dbReference>
<proteinExistence type="predicted"/>
<dbReference type="AlphaFoldDB" id="J9F616"/>
<gene>
    <name evidence="1" type="ORF">EVA_21967</name>
</gene>
<comment type="caution">
    <text evidence="1">The sequence shown here is derived from an EMBL/GenBank/DDBJ whole genome shotgun (WGS) entry which is preliminary data.</text>
</comment>
<protein>
    <submittedName>
        <fullName evidence="1">Uncharacterized protein</fullName>
    </submittedName>
</protein>
<name>J9F616_9ZZZZ</name>
<organism evidence="1">
    <name type="scientific">gut metagenome</name>
    <dbReference type="NCBI Taxonomy" id="749906"/>
    <lineage>
        <taxon>unclassified sequences</taxon>
        <taxon>metagenomes</taxon>
        <taxon>organismal metagenomes</taxon>
    </lineage>
</organism>
<evidence type="ECO:0000313" key="1">
    <source>
        <dbReference type="EMBL" id="EJW89928.1"/>
    </source>
</evidence>
<sequence length="179" mass="21323">MRARNPAGIMRTKTSFQFTFILPVHCVILFTIKRHLHRNRILSFFRITYHIQIMLACIKKIQAIGRILHPVRIRRVRISLLLHLLQFLCENMIRILPSIKAKVHCFIIIQERKCKILVRHCIRFLRISSNLTKQFLIIKQQSFFLLGRIHIIILLTIPCGKRIVKTIRIINKSWPDFRG</sequence>
<reference evidence="1" key="1">
    <citation type="journal article" date="2012" name="PLoS ONE">
        <title>Gene sets for utilization of primary and secondary nutrition supplies in the distal gut of endangered iberian lynx.</title>
        <authorList>
            <person name="Alcaide M."/>
            <person name="Messina E."/>
            <person name="Richter M."/>
            <person name="Bargiela R."/>
            <person name="Peplies J."/>
            <person name="Huws S.A."/>
            <person name="Newbold C.J."/>
            <person name="Golyshin P.N."/>
            <person name="Simon M.A."/>
            <person name="Lopez G."/>
            <person name="Yakimov M.M."/>
            <person name="Ferrer M."/>
        </authorList>
    </citation>
    <scope>NUCLEOTIDE SEQUENCE</scope>
</reference>
<accession>J9F616</accession>